<gene>
    <name evidence="5" type="ORF">CHIRRI_LOCUS259</name>
</gene>
<feature type="compositionally biased region" description="Basic residues" evidence="2">
    <location>
        <begin position="739"/>
        <end position="750"/>
    </location>
</feature>
<feature type="domain" description="Chitin-binding type-2" evidence="4">
    <location>
        <begin position="749"/>
        <end position="800"/>
    </location>
</feature>
<dbReference type="InterPro" id="IPR002557">
    <property type="entry name" value="Chitin-bd_dom"/>
</dbReference>
<keyword evidence="1" id="KW-0175">Coiled coil</keyword>
<protein>
    <recommendedName>
        <fullName evidence="4">Chitin-binding type-2 domain-containing protein</fullName>
    </recommendedName>
</protein>
<reference evidence="5" key="2">
    <citation type="submission" date="2022-10" db="EMBL/GenBank/DDBJ databases">
        <authorList>
            <consortium name="ENA_rothamsted_submissions"/>
            <consortium name="culmorum"/>
            <person name="King R."/>
        </authorList>
    </citation>
    <scope>NUCLEOTIDE SEQUENCE</scope>
</reference>
<dbReference type="InterPro" id="IPR036508">
    <property type="entry name" value="Chitin-bd_dom_sf"/>
</dbReference>
<feature type="region of interest" description="Disordered" evidence="2">
    <location>
        <begin position="529"/>
        <end position="559"/>
    </location>
</feature>
<dbReference type="Gene3D" id="2.170.140.10">
    <property type="entry name" value="Chitin binding domain"/>
    <property type="match status" value="2"/>
</dbReference>
<evidence type="ECO:0000256" key="3">
    <source>
        <dbReference type="SAM" id="SignalP"/>
    </source>
</evidence>
<sequence length="801" mass="92583">MLKTEHFIAILVLCFVSCDTREINCPDSTRPHKTECNKYFKCIKLPSNSLTWITLTCQEGLIYDKNLRSCAIPPENWDCNLSSEVDDDGTQSGDSQKTENIGSVQTEANIDEDSYFLRKESNEFLEVIDGDKDFSNIDATSRSEDDENSSEDTSEFSGDDGLYNFVTPASANMITTQVQRLSQLVQNIPKTKGEITADDINSYLDKQKIQSNIADYRFNSNGKTTVPADGKVHPEIESEIVNFQNTLNARLTTVPMEFTTPRTKPIFYINKEPITEIKLKQGQTFEGIGTHQIVVNRPEGSVMFNVPATSDNTNKQNQPYLSQDILKTILELSKQMVLQKTSSNQENHQQTHPIYYAVPVPIVPPQNNVQNYYGQFPNQTVAHYNSDEENNNADHETANNLGSYQAPPLRNNHNHRHNHKNNQQINNQYGEQSYNVKSQQGNYQNYDSQQYQQSYPLNNYSPYNSNYQQYYNPQSYYQYSENNRYNPNPQNNFNQYSNYNNGAYYGNRPFVSDSSAPFVDHTYNVQKNPYQKESFSSPSVSYDNDEYDAFNEESDDQTEKLDYDLLEDESEEEKEKSPTDGLICTFAVARQVNKTDCFRYYVCNAKTKEVLTYTCPEFTAFNDQTKYCDSSMYKECKKSKEHSSGSFKNKKYYAEAQKALQQAKRESEKVERIANMVKKQSQQLMYNRRNQVQNNYDRVENLPNYYQQPQIQQASIIQRPQQTTRTRPKSTKRVSLSKSSKRKSRPKKVKCISDGNIPDPEDVFSYWHCFKSTDGRMKRIHKKCSFNLRFCSDSRYCSPSC</sequence>
<keyword evidence="3" id="KW-0732">Signal</keyword>
<feature type="coiled-coil region" evidence="1">
    <location>
        <begin position="649"/>
        <end position="680"/>
    </location>
</feature>
<feature type="region of interest" description="Disordered" evidence="2">
    <location>
        <begin position="135"/>
        <end position="161"/>
    </location>
</feature>
<dbReference type="GO" id="GO:0008061">
    <property type="term" value="F:chitin binding"/>
    <property type="evidence" value="ECO:0007669"/>
    <property type="project" value="InterPro"/>
</dbReference>
<dbReference type="SUPFAM" id="SSF57625">
    <property type="entry name" value="Invertebrate chitin-binding proteins"/>
    <property type="match status" value="2"/>
</dbReference>
<dbReference type="EMBL" id="OU895877">
    <property type="protein sequence ID" value="CAG9797259.1"/>
    <property type="molecule type" value="Genomic_DNA"/>
</dbReference>
<keyword evidence="6" id="KW-1185">Reference proteome</keyword>
<evidence type="ECO:0000313" key="6">
    <source>
        <dbReference type="Proteomes" id="UP001153620"/>
    </source>
</evidence>
<evidence type="ECO:0000256" key="2">
    <source>
        <dbReference type="SAM" id="MobiDB-lite"/>
    </source>
</evidence>
<dbReference type="GO" id="GO:0005576">
    <property type="term" value="C:extracellular region"/>
    <property type="evidence" value="ECO:0007669"/>
    <property type="project" value="InterPro"/>
</dbReference>
<organism evidence="5 6">
    <name type="scientific">Chironomus riparius</name>
    <dbReference type="NCBI Taxonomy" id="315576"/>
    <lineage>
        <taxon>Eukaryota</taxon>
        <taxon>Metazoa</taxon>
        <taxon>Ecdysozoa</taxon>
        <taxon>Arthropoda</taxon>
        <taxon>Hexapoda</taxon>
        <taxon>Insecta</taxon>
        <taxon>Pterygota</taxon>
        <taxon>Neoptera</taxon>
        <taxon>Endopterygota</taxon>
        <taxon>Diptera</taxon>
        <taxon>Nematocera</taxon>
        <taxon>Chironomoidea</taxon>
        <taxon>Chironomidae</taxon>
        <taxon>Chironominae</taxon>
        <taxon>Chironomus</taxon>
    </lineage>
</organism>
<feature type="compositionally biased region" description="Polar residues" evidence="2">
    <location>
        <begin position="90"/>
        <end position="105"/>
    </location>
</feature>
<feature type="region of interest" description="Disordered" evidence="2">
    <location>
        <begin position="714"/>
        <end position="754"/>
    </location>
</feature>
<feature type="compositionally biased region" description="Acidic residues" evidence="2">
    <location>
        <begin position="144"/>
        <end position="158"/>
    </location>
</feature>
<evidence type="ECO:0000256" key="1">
    <source>
        <dbReference type="SAM" id="Coils"/>
    </source>
</evidence>
<feature type="region of interest" description="Disordered" evidence="2">
    <location>
        <begin position="81"/>
        <end position="105"/>
    </location>
</feature>
<evidence type="ECO:0000313" key="5">
    <source>
        <dbReference type="EMBL" id="CAG9797259.1"/>
    </source>
</evidence>
<dbReference type="SMART" id="SM00494">
    <property type="entry name" value="ChtBD2"/>
    <property type="match status" value="3"/>
</dbReference>
<feature type="signal peptide" evidence="3">
    <location>
        <begin position="1"/>
        <end position="20"/>
    </location>
</feature>
<feature type="domain" description="Chitin-binding type-2" evidence="4">
    <location>
        <begin position="23"/>
        <end position="81"/>
    </location>
</feature>
<reference evidence="5" key="1">
    <citation type="submission" date="2022-01" db="EMBL/GenBank/DDBJ databases">
        <authorList>
            <person name="King R."/>
        </authorList>
    </citation>
    <scope>NUCLEOTIDE SEQUENCE</scope>
</reference>
<name>A0A9N9RIW7_9DIPT</name>
<dbReference type="AlphaFoldDB" id="A0A9N9RIW7"/>
<dbReference type="Proteomes" id="UP001153620">
    <property type="component" value="Chromosome 1"/>
</dbReference>
<feature type="chain" id="PRO_5040368374" description="Chitin-binding type-2 domain-containing protein" evidence="3">
    <location>
        <begin position="21"/>
        <end position="801"/>
    </location>
</feature>
<dbReference type="OrthoDB" id="7739784at2759"/>
<evidence type="ECO:0000259" key="4">
    <source>
        <dbReference type="SMART" id="SM00494"/>
    </source>
</evidence>
<feature type="compositionally biased region" description="Polar residues" evidence="2">
    <location>
        <begin position="529"/>
        <end position="542"/>
    </location>
</feature>
<feature type="compositionally biased region" description="Acidic residues" evidence="2">
    <location>
        <begin position="543"/>
        <end position="556"/>
    </location>
</feature>
<accession>A0A9N9RIW7</accession>
<proteinExistence type="predicted"/>
<dbReference type="Pfam" id="PF01607">
    <property type="entry name" value="CBM_14"/>
    <property type="match status" value="1"/>
</dbReference>
<feature type="region of interest" description="Disordered" evidence="2">
    <location>
        <begin position="385"/>
        <end position="421"/>
    </location>
</feature>
<feature type="domain" description="Chitin-binding type-2" evidence="4">
    <location>
        <begin position="582"/>
        <end position="638"/>
    </location>
</feature>